<dbReference type="EMBL" id="JAUKPO010000036">
    <property type="protein sequence ID" value="MDO1450787.1"/>
    <property type="molecule type" value="Genomic_DNA"/>
</dbReference>
<keyword evidence="1" id="KW-0732">Signal</keyword>
<comment type="caution">
    <text evidence="2">The sequence shown here is derived from an EMBL/GenBank/DDBJ whole genome shotgun (WGS) entry which is preliminary data.</text>
</comment>
<feature type="chain" id="PRO_5046391246" description="Lipocalin-like domain-containing protein" evidence="1">
    <location>
        <begin position="19"/>
        <end position="255"/>
    </location>
</feature>
<reference evidence="2" key="1">
    <citation type="submission" date="2023-07" db="EMBL/GenBank/DDBJ databases">
        <title>The genome sequence of Rhodocytophaga aerolata KACC 12507.</title>
        <authorList>
            <person name="Zhang X."/>
        </authorList>
    </citation>
    <scope>NUCLEOTIDE SEQUENCE</scope>
    <source>
        <strain evidence="2">KACC 12507</strain>
    </source>
</reference>
<evidence type="ECO:0000313" key="2">
    <source>
        <dbReference type="EMBL" id="MDO1450787.1"/>
    </source>
</evidence>
<protein>
    <recommendedName>
        <fullName evidence="4">Lipocalin-like domain-containing protein</fullName>
    </recommendedName>
</protein>
<feature type="signal peptide" evidence="1">
    <location>
        <begin position="1"/>
        <end position="18"/>
    </location>
</feature>
<name>A0ABT8RFB1_9BACT</name>
<organism evidence="2 3">
    <name type="scientific">Rhodocytophaga aerolata</name>
    <dbReference type="NCBI Taxonomy" id="455078"/>
    <lineage>
        <taxon>Bacteria</taxon>
        <taxon>Pseudomonadati</taxon>
        <taxon>Bacteroidota</taxon>
        <taxon>Cytophagia</taxon>
        <taxon>Cytophagales</taxon>
        <taxon>Rhodocytophagaceae</taxon>
        <taxon>Rhodocytophaga</taxon>
    </lineage>
</organism>
<accession>A0ABT8RFB1</accession>
<dbReference type="Gene3D" id="2.40.128.490">
    <property type="entry name" value="Uncharacterised protein PF14869, DUF4488"/>
    <property type="match status" value="1"/>
</dbReference>
<evidence type="ECO:0008006" key="4">
    <source>
        <dbReference type="Google" id="ProtNLM"/>
    </source>
</evidence>
<dbReference type="Proteomes" id="UP001168528">
    <property type="component" value="Unassembled WGS sequence"/>
</dbReference>
<evidence type="ECO:0000256" key="1">
    <source>
        <dbReference type="SAM" id="SignalP"/>
    </source>
</evidence>
<dbReference type="RefSeq" id="WP_302041588.1">
    <property type="nucleotide sequence ID" value="NZ_JAUKPO010000036.1"/>
</dbReference>
<keyword evidence="3" id="KW-1185">Reference proteome</keyword>
<sequence>MKSLFTIFLCCLSWQILAQTNPLVGTWMMESDTMKEIKILTPTHYSFVVLDAKNNKVAYTGYGTYSVQNGKYIENAEYGNFELDKSKKLEFDYKVEGDKFYQKGSVTLADGTINRINNSFTKVKLPAQNNPATGTWNQLTSSGVDAKGEKWSHTSATHIRYMTISPTHYIIIRQKDKQFEDVLAGSYRMEGDNFIPNWEFVSNPVTDDIKIKIIQRIQAGKLLWDGMMVDKEGTHTWHDVYEKVNGKPAKTASTK</sequence>
<proteinExistence type="predicted"/>
<evidence type="ECO:0000313" key="3">
    <source>
        <dbReference type="Proteomes" id="UP001168528"/>
    </source>
</evidence>
<gene>
    <name evidence="2" type="ORF">Q0590_31225</name>
</gene>